<reference evidence="9" key="2">
    <citation type="submission" date="2022-03" db="EMBL/GenBank/DDBJ databases">
        <title>First case of bacteraemia caused by Dielma fastidiosa in a patient hospitalised with diverticulitis.</title>
        <authorList>
            <person name="Forman-Ankjaer B."/>
            <person name="Hvid-Jensen F."/>
            <person name="Kobel C.M."/>
            <person name="Greve T."/>
        </authorList>
    </citation>
    <scope>NUCLEOTIDE SEQUENCE</scope>
    <source>
        <strain evidence="9">AUH_DF_2021</strain>
    </source>
</reference>
<keyword evidence="11" id="KW-1185">Reference proteome</keyword>
<dbReference type="STRING" id="1034346.GCA_000313565_02981"/>
<evidence type="ECO:0000256" key="7">
    <source>
        <dbReference type="SAM" id="SignalP"/>
    </source>
</evidence>
<dbReference type="Proteomes" id="UP001276902">
    <property type="component" value="Unassembled WGS sequence"/>
</dbReference>
<evidence type="ECO:0000256" key="6">
    <source>
        <dbReference type="ARBA" id="ARBA00023288"/>
    </source>
</evidence>
<gene>
    <name evidence="10" type="ORF">DES51_10772</name>
    <name evidence="9" type="ORF">MQE39_14260</name>
</gene>
<dbReference type="PANTHER" id="PTHR34296">
    <property type="entry name" value="TRANSCRIPTIONAL ACTIVATOR PROTEIN MED"/>
    <property type="match status" value="1"/>
</dbReference>
<dbReference type="OrthoDB" id="9769871at2"/>
<evidence type="ECO:0000313" key="9">
    <source>
        <dbReference type="EMBL" id="MDY5169279.1"/>
    </source>
</evidence>
<feature type="chain" id="PRO_5039471567" evidence="7">
    <location>
        <begin position="26"/>
        <end position="364"/>
    </location>
</feature>
<evidence type="ECO:0000256" key="4">
    <source>
        <dbReference type="ARBA" id="ARBA00022729"/>
    </source>
</evidence>
<dbReference type="AlphaFoldDB" id="A0A2V2F1N2"/>
<reference evidence="10 11" key="1">
    <citation type="submission" date="2018-05" db="EMBL/GenBank/DDBJ databases">
        <title>Genomic Encyclopedia of Type Strains, Phase IV (KMG-IV): sequencing the most valuable type-strain genomes for metagenomic binning, comparative biology and taxonomic classification.</title>
        <authorList>
            <person name="Goeker M."/>
        </authorList>
    </citation>
    <scope>NUCLEOTIDE SEQUENCE [LARGE SCALE GENOMIC DNA]</scope>
    <source>
        <strain evidence="10 11">JC118</strain>
    </source>
</reference>
<dbReference type="Proteomes" id="UP000247612">
    <property type="component" value="Unassembled WGS sequence"/>
</dbReference>
<dbReference type="PANTHER" id="PTHR34296:SF2">
    <property type="entry name" value="ABC TRANSPORTER GUANOSINE-BINDING PROTEIN NUPN"/>
    <property type="match status" value="1"/>
</dbReference>
<dbReference type="GO" id="GO:0005886">
    <property type="term" value="C:plasma membrane"/>
    <property type="evidence" value="ECO:0007669"/>
    <property type="project" value="UniProtKB-SubCell"/>
</dbReference>
<evidence type="ECO:0000256" key="5">
    <source>
        <dbReference type="ARBA" id="ARBA00023136"/>
    </source>
</evidence>
<evidence type="ECO:0000256" key="3">
    <source>
        <dbReference type="ARBA" id="ARBA00022475"/>
    </source>
</evidence>
<evidence type="ECO:0000256" key="2">
    <source>
        <dbReference type="ARBA" id="ARBA00008610"/>
    </source>
</evidence>
<comment type="caution">
    <text evidence="10">The sequence shown here is derived from an EMBL/GenBank/DDBJ whole genome shotgun (WGS) entry which is preliminary data.</text>
</comment>
<comment type="similarity">
    <text evidence="2">Belongs to the BMP lipoprotein family.</text>
</comment>
<feature type="domain" description="ABC transporter substrate-binding protein PnrA-like" evidence="8">
    <location>
        <begin position="52"/>
        <end position="330"/>
    </location>
</feature>
<dbReference type="InterPro" id="IPR050957">
    <property type="entry name" value="BMP_lipoprotein"/>
</dbReference>
<proteinExistence type="inferred from homology"/>
<dbReference type="EMBL" id="QJKH01000007">
    <property type="protein sequence ID" value="PXX78531.1"/>
    <property type="molecule type" value="Genomic_DNA"/>
</dbReference>
<keyword evidence="6" id="KW-0449">Lipoprotein</keyword>
<organism evidence="10 11">
    <name type="scientific">Dielma fastidiosa</name>
    <dbReference type="NCBI Taxonomy" id="1034346"/>
    <lineage>
        <taxon>Bacteria</taxon>
        <taxon>Bacillati</taxon>
        <taxon>Bacillota</taxon>
        <taxon>Erysipelotrichia</taxon>
        <taxon>Erysipelotrichales</taxon>
        <taxon>Erysipelotrichaceae</taxon>
        <taxon>Dielma</taxon>
    </lineage>
</organism>
<evidence type="ECO:0000259" key="8">
    <source>
        <dbReference type="Pfam" id="PF02608"/>
    </source>
</evidence>
<dbReference type="Pfam" id="PF02608">
    <property type="entry name" value="Bmp"/>
    <property type="match status" value="1"/>
</dbReference>
<sequence>MKKFLKYCLVAVMTLGLAACSSSNGGEVDTPKDNGDTPSGDEKLKVALVLPYIGDQSYFDITNNGLKLVAEQYGDKVETKLVEMGTDEAGWASAYLQTAQDGYDVIISGNFQYESYMLEVAEQFPDIKFFNFDYSDPELNNLPNVYGVAYASQDIGYLAGVVAAVKSQSGVVGCVGGMEIGGIKQFLGGFYQGARDVNPDIKVLSGFVGDFQDTAKAKEIALNMNSQGADVIFHAAGGAGNGMIEAAAQADFWAIGVDADQHVTLANQPDLADHVLTSGLKNCDQAILRAVGQILDGTAPFGTLEVLGYAEDGVGVAENDFFKANMTDEEMATFKEFADKLKAGEVDVVDCQADEAAWAELTSK</sequence>
<evidence type="ECO:0000313" key="11">
    <source>
        <dbReference type="Proteomes" id="UP000247612"/>
    </source>
</evidence>
<dbReference type="RefSeq" id="WP_022939257.1">
    <property type="nucleotide sequence ID" value="NZ_BAABZA010000001.1"/>
</dbReference>
<evidence type="ECO:0000313" key="10">
    <source>
        <dbReference type="EMBL" id="PXX78531.1"/>
    </source>
</evidence>
<evidence type="ECO:0000256" key="1">
    <source>
        <dbReference type="ARBA" id="ARBA00004193"/>
    </source>
</evidence>
<dbReference type="Gene3D" id="3.40.50.2300">
    <property type="match status" value="2"/>
</dbReference>
<dbReference type="InterPro" id="IPR003760">
    <property type="entry name" value="PnrA-like"/>
</dbReference>
<feature type="signal peptide" evidence="7">
    <location>
        <begin position="1"/>
        <end position="25"/>
    </location>
</feature>
<name>A0A2V2F1N2_9FIRM</name>
<dbReference type="PROSITE" id="PS51257">
    <property type="entry name" value="PROKAR_LIPOPROTEIN"/>
    <property type="match status" value="1"/>
</dbReference>
<accession>A0A2V2F1N2</accession>
<comment type="subcellular location">
    <subcellularLocation>
        <location evidence="1">Cell membrane</location>
        <topology evidence="1">Lipid-anchor</topology>
    </subcellularLocation>
</comment>
<dbReference type="SUPFAM" id="SSF53822">
    <property type="entry name" value="Periplasmic binding protein-like I"/>
    <property type="match status" value="1"/>
</dbReference>
<keyword evidence="4 7" id="KW-0732">Signal</keyword>
<protein>
    <submittedName>
        <fullName evidence="9">BMP family ABC transporter substrate-binding protein</fullName>
    </submittedName>
    <submittedName>
        <fullName evidence="10">Nucleoside-binding protein</fullName>
    </submittedName>
</protein>
<keyword evidence="5" id="KW-0472">Membrane</keyword>
<dbReference type="EMBL" id="JALDAW010000022">
    <property type="protein sequence ID" value="MDY5169279.1"/>
    <property type="molecule type" value="Genomic_DNA"/>
</dbReference>
<keyword evidence="3" id="KW-1003">Cell membrane</keyword>
<dbReference type="InterPro" id="IPR028082">
    <property type="entry name" value="Peripla_BP_I"/>
</dbReference>